<feature type="region of interest" description="Disordered" evidence="1">
    <location>
        <begin position="1"/>
        <end position="38"/>
    </location>
</feature>
<dbReference type="InterPro" id="IPR029526">
    <property type="entry name" value="PGBD"/>
</dbReference>
<dbReference type="AlphaFoldDB" id="B0WXB5"/>
<dbReference type="PANTHER" id="PTHR46599:SF6">
    <property type="entry name" value="DUAL SPECIFICITY PHOSPHATASE 26"/>
    <property type="match status" value="1"/>
</dbReference>
<keyword evidence="5" id="KW-1185">Reference proteome</keyword>
<evidence type="ECO:0000313" key="4">
    <source>
        <dbReference type="EnsemblMetazoa" id="CPIJ012083-PA"/>
    </source>
</evidence>
<dbReference type="PANTHER" id="PTHR46599">
    <property type="entry name" value="PIGGYBAC TRANSPOSABLE ELEMENT-DERIVED PROTEIN 4"/>
    <property type="match status" value="1"/>
</dbReference>
<dbReference type="VEuPathDB" id="VectorBase:CQUJHB012647"/>
<accession>B0WXB5</accession>
<dbReference type="InParanoid" id="B0WXB5"/>
<dbReference type="Proteomes" id="UP000002320">
    <property type="component" value="Unassembled WGS sequence"/>
</dbReference>
<dbReference type="EnsemblMetazoa" id="CPIJ012083-RA">
    <property type="protein sequence ID" value="CPIJ012083-PA"/>
    <property type="gene ID" value="CPIJ012083"/>
</dbReference>
<name>B0WXB5_CULQU</name>
<dbReference type="STRING" id="7176.B0WXB5"/>
<gene>
    <name evidence="4" type="primary">6044533</name>
    <name evidence="3" type="ORF">CpipJ_CPIJ012083</name>
</gene>
<evidence type="ECO:0000259" key="2">
    <source>
        <dbReference type="Pfam" id="PF13843"/>
    </source>
</evidence>
<dbReference type="OrthoDB" id="7787313at2759"/>
<reference evidence="4" key="2">
    <citation type="submission" date="2020-05" db="UniProtKB">
        <authorList>
            <consortium name="EnsemblMetazoa"/>
        </authorList>
    </citation>
    <scope>IDENTIFICATION</scope>
    <source>
        <strain evidence="4">JHB</strain>
    </source>
</reference>
<dbReference type="eggNOG" id="ENOG502RY1K">
    <property type="taxonomic scope" value="Eukaryota"/>
</dbReference>
<dbReference type="VEuPathDB" id="VectorBase:CPIJ012083"/>
<feature type="domain" description="PiggyBac transposable element-derived protein" evidence="2">
    <location>
        <begin position="80"/>
        <end position="427"/>
    </location>
</feature>
<feature type="compositionally biased region" description="Acidic residues" evidence="1">
    <location>
        <begin position="1"/>
        <end position="19"/>
    </location>
</feature>
<dbReference type="OMA" id="WTNIRID"/>
<dbReference type="KEGG" id="cqu:CpipJ_CPIJ012083"/>
<proteinExistence type="predicted"/>
<dbReference type="HOGENOM" id="CLU_013052_4_0_1"/>
<dbReference type="Pfam" id="PF13843">
    <property type="entry name" value="DDE_Tnp_1_7"/>
    <property type="match status" value="1"/>
</dbReference>
<sequence>MNAGDLDFEFSEEEDDDVSDGTISDLDSGSDSEEESCSSAAFVGKNGRRWCNLPDDESPTTMDFDSSNVGPAPHCRKMKTPRDVFLAFLSPEIIDEIVVCTNLYGTGRYGKEWKAVTTNEILSFIAILIAAGRNHQNHVNVNDMWTSNKNWRINFYHHALAKNRFKEIFICLRTDDVRTRKSRFLKSGDKLEPIRNIFDVFVANCQRNYVPPKVLTVDERLCLFRGRVSFRVYIKSKPGKYGIKIWVCATETGYIIFCQVYTGKSKDGPEKGQGMRVVKDLVAPYLNTGREVTADNLFSSVELAEYLYREQTAYTGTMRANKADIPPEFTAKQNRQPGSFLQGFNGSKSLTSFYERKGKKPVVLISTKRFGEPTAGCKAPVVQYYNQTKGFVDAGDQQTRHTTVSRRSRQWPKKLLCEIIDMSTLNANIIFREADNRNRLRKGIVPLNPGFAGGRSEFLRILSEELAVDHIRDRLRAGHLPEELKNEMQSFVADFDSRKICSVCVKIAKEVCSVCKALMCAKHFQVKNFVLCKTCAELGAAPLQTYEKTKSCRCAMCSKRKVSRTNQRCDKCGLHACQNCSVDRSFKFCEECASNIRTI</sequence>
<protein>
    <recommendedName>
        <fullName evidence="2">PiggyBac transposable element-derived protein domain-containing protein</fullName>
    </recommendedName>
</protein>
<dbReference type="EMBL" id="DS232161">
    <property type="protein sequence ID" value="EDS36376.1"/>
    <property type="molecule type" value="Genomic_DNA"/>
</dbReference>
<evidence type="ECO:0000313" key="3">
    <source>
        <dbReference type="EMBL" id="EDS36376.1"/>
    </source>
</evidence>
<evidence type="ECO:0000313" key="5">
    <source>
        <dbReference type="Proteomes" id="UP000002320"/>
    </source>
</evidence>
<organism>
    <name type="scientific">Culex quinquefasciatus</name>
    <name type="common">Southern house mosquito</name>
    <name type="synonym">Culex pungens</name>
    <dbReference type="NCBI Taxonomy" id="7176"/>
    <lineage>
        <taxon>Eukaryota</taxon>
        <taxon>Metazoa</taxon>
        <taxon>Ecdysozoa</taxon>
        <taxon>Arthropoda</taxon>
        <taxon>Hexapoda</taxon>
        <taxon>Insecta</taxon>
        <taxon>Pterygota</taxon>
        <taxon>Neoptera</taxon>
        <taxon>Endopterygota</taxon>
        <taxon>Diptera</taxon>
        <taxon>Nematocera</taxon>
        <taxon>Culicoidea</taxon>
        <taxon>Culicidae</taxon>
        <taxon>Culicinae</taxon>
        <taxon>Culicini</taxon>
        <taxon>Culex</taxon>
        <taxon>Culex</taxon>
    </lineage>
</organism>
<evidence type="ECO:0000256" key="1">
    <source>
        <dbReference type="SAM" id="MobiDB-lite"/>
    </source>
</evidence>
<reference evidence="3" key="1">
    <citation type="submission" date="2007-03" db="EMBL/GenBank/DDBJ databases">
        <title>Annotation of Culex pipiens quinquefasciatus.</title>
        <authorList>
            <consortium name="The Broad Institute Genome Sequencing Platform"/>
            <person name="Atkinson P.W."/>
            <person name="Hemingway J."/>
            <person name="Christensen B.M."/>
            <person name="Higgs S."/>
            <person name="Kodira C."/>
            <person name="Hannick L."/>
            <person name="Megy K."/>
            <person name="O'Leary S."/>
            <person name="Pearson M."/>
            <person name="Haas B.J."/>
            <person name="Mauceli E."/>
            <person name="Wortman J.R."/>
            <person name="Lee N.H."/>
            <person name="Guigo R."/>
            <person name="Stanke M."/>
            <person name="Alvarado L."/>
            <person name="Amedeo P."/>
            <person name="Antoine C.H."/>
            <person name="Arensburger P."/>
            <person name="Bidwell S.L."/>
            <person name="Crawford M."/>
            <person name="Camaro F."/>
            <person name="Devon K."/>
            <person name="Engels R."/>
            <person name="Hammond M."/>
            <person name="Howarth C."/>
            <person name="Koehrsen M."/>
            <person name="Lawson D."/>
            <person name="Montgomery P."/>
            <person name="Nene V."/>
            <person name="Nusbaum C."/>
            <person name="Puiu D."/>
            <person name="Romero-Severson J."/>
            <person name="Severson D.W."/>
            <person name="Shumway M."/>
            <person name="Sisk P."/>
            <person name="Stolte C."/>
            <person name="Zeng Q."/>
            <person name="Eisenstadt E."/>
            <person name="Fraser-Liggett C."/>
            <person name="Strausberg R."/>
            <person name="Galagan J."/>
            <person name="Birren B."/>
            <person name="Collins F.H."/>
        </authorList>
    </citation>
    <scope>NUCLEOTIDE SEQUENCE [LARGE SCALE GENOMIC DNA]</scope>
    <source>
        <strain evidence="3">JHB</strain>
    </source>
</reference>